<feature type="non-terminal residue" evidence="2">
    <location>
        <position position="81"/>
    </location>
</feature>
<evidence type="ECO:0000313" key="2">
    <source>
        <dbReference type="EMBL" id="GFD60066.1"/>
    </source>
</evidence>
<proteinExistence type="predicted"/>
<dbReference type="AlphaFoldDB" id="A0A699XQ91"/>
<feature type="region of interest" description="Disordered" evidence="1">
    <location>
        <begin position="1"/>
        <end position="81"/>
    </location>
</feature>
<accession>A0A699XQ91</accession>
<evidence type="ECO:0000256" key="1">
    <source>
        <dbReference type="SAM" id="MobiDB-lite"/>
    </source>
</evidence>
<dbReference type="EMBL" id="BKCJ011873038">
    <property type="protein sequence ID" value="GFD60066.1"/>
    <property type="molecule type" value="Genomic_DNA"/>
</dbReference>
<protein>
    <submittedName>
        <fullName evidence="2">Uncharacterized protein</fullName>
    </submittedName>
</protein>
<organism evidence="2">
    <name type="scientific">Tanacetum cinerariifolium</name>
    <name type="common">Dalmatian daisy</name>
    <name type="synonym">Chrysanthemum cinerariifolium</name>
    <dbReference type="NCBI Taxonomy" id="118510"/>
    <lineage>
        <taxon>Eukaryota</taxon>
        <taxon>Viridiplantae</taxon>
        <taxon>Streptophyta</taxon>
        <taxon>Embryophyta</taxon>
        <taxon>Tracheophyta</taxon>
        <taxon>Spermatophyta</taxon>
        <taxon>Magnoliopsida</taxon>
        <taxon>eudicotyledons</taxon>
        <taxon>Gunneridae</taxon>
        <taxon>Pentapetalae</taxon>
        <taxon>asterids</taxon>
        <taxon>campanulids</taxon>
        <taxon>Asterales</taxon>
        <taxon>Asteraceae</taxon>
        <taxon>Asteroideae</taxon>
        <taxon>Anthemideae</taxon>
        <taxon>Anthemidinae</taxon>
        <taxon>Tanacetum</taxon>
    </lineage>
</organism>
<feature type="compositionally biased region" description="Gly residues" evidence="1">
    <location>
        <begin position="7"/>
        <end position="16"/>
    </location>
</feature>
<feature type="non-terminal residue" evidence="2">
    <location>
        <position position="1"/>
    </location>
</feature>
<name>A0A699XQ91_TANCI</name>
<reference evidence="2" key="1">
    <citation type="journal article" date="2019" name="Sci. Rep.">
        <title>Draft genome of Tanacetum cinerariifolium, the natural source of mosquito coil.</title>
        <authorList>
            <person name="Yamashiro T."/>
            <person name="Shiraishi A."/>
            <person name="Satake H."/>
            <person name="Nakayama K."/>
        </authorList>
    </citation>
    <scope>NUCLEOTIDE SEQUENCE</scope>
</reference>
<comment type="caution">
    <text evidence="2">The sequence shown here is derived from an EMBL/GenBank/DDBJ whole genome shotgun (WGS) entry which is preliminary data.</text>
</comment>
<gene>
    <name evidence="2" type="ORF">Tci_932035</name>
</gene>
<sequence length="81" mass="8260">PWQRSKAGGGSLGQQPGGELAPAVPTTRAGDAQVQADEDAAEVRIGSRQHPQPLQPGAPSHRSTDLQGTTLRRLGGVAGPC</sequence>